<proteinExistence type="predicted"/>
<organism evidence="1">
    <name type="scientific">bioreactor metagenome</name>
    <dbReference type="NCBI Taxonomy" id="1076179"/>
    <lineage>
        <taxon>unclassified sequences</taxon>
        <taxon>metagenomes</taxon>
        <taxon>ecological metagenomes</taxon>
    </lineage>
</organism>
<reference evidence="1" key="1">
    <citation type="submission" date="2019-08" db="EMBL/GenBank/DDBJ databases">
        <authorList>
            <person name="Kucharzyk K."/>
            <person name="Murdoch R.W."/>
            <person name="Higgins S."/>
            <person name="Loffler F."/>
        </authorList>
    </citation>
    <scope>NUCLEOTIDE SEQUENCE</scope>
</reference>
<dbReference type="AlphaFoldDB" id="A0A645H1W0"/>
<comment type="caution">
    <text evidence="1">The sequence shown here is derived from an EMBL/GenBank/DDBJ whole genome shotgun (WGS) entry which is preliminary data.</text>
</comment>
<evidence type="ECO:0000313" key="1">
    <source>
        <dbReference type="EMBL" id="MPN32988.1"/>
    </source>
</evidence>
<dbReference type="EMBL" id="VSSQ01085275">
    <property type="protein sequence ID" value="MPN32988.1"/>
    <property type="molecule type" value="Genomic_DNA"/>
</dbReference>
<gene>
    <name evidence="1" type="ORF">SDC9_180471</name>
</gene>
<name>A0A645H1W0_9ZZZZ</name>
<accession>A0A645H1W0</accession>
<sequence length="176" mass="20392">MKAGKTYKVSFWAKTSLEADQYFYDNFGVRFENHQSDVARKGFSSKREYSPYYWNSITPSFTADVANKKGNFITDSSWVEISGNYTAKGGEKFLTIGLFWDDNPKIVKEWQRINNKYSKKFKPDQIMRISESDKRKFSRVFIKYALKKNPNKTIWSEGIDDAASILIDNVSVVAID</sequence>
<protein>
    <submittedName>
        <fullName evidence="1">Uncharacterized protein</fullName>
    </submittedName>
</protein>